<dbReference type="InterPro" id="IPR036047">
    <property type="entry name" value="F-box-like_dom_sf"/>
</dbReference>
<dbReference type="InterPro" id="IPR001810">
    <property type="entry name" value="F-box_dom"/>
</dbReference>
<dbReference type="SMART" id="SM00256">
    <property type="entry name" value="FBOX"/>
    <property type="match status" value="1"/>
</dbReference>
<proteinExistence type="predicted"/>
<accession>A0AAP0RYY5</accession>
<evidence type="ECO:0000313" key="2">
    <source>
        <dbReference type="EMBL" id="KAK9287766.1"/>
    </source>
</evidence>
<dbReference type="InterPro" id="IPR050796">
    <property type="entry name" value="SCF_F-box_component"/>
</dbReference>
<dbReference type="NCBIfam" id="TIGR01640">
    <property type="entry name" value="F_box_assoc_1"/>
    <property type="match status" value="1"/>
</dbReference>
<name>A0AAP0RYY5_LIQFO</name>
<dbReference type="PANTHER" id="PTHR31672:SF13">
    <property type="entry name" value="F-BOX PROTEIN CPR30-LIKE"/>
    <property type="match status" value="1"/>
</dbReference>
<dbReference type="Gene3D" id="1.20.1280.50">
    <property type="match status" value="1"/>
</dbReference>
<evidence type="ECO:0000313" key="3">
    <source>
        <dbReference type="Proteomes" id="UP001415857"/>
    </source>
</evidence>
<keyword evidence="3" id="KW-1185">Reference proteome</keyword>
<dbReference type="Proteomes" id="UP001415857">
    <property type="component" value="Unassembled WGS sequence"/>
</dbReference>
<organism evidence="2 3">
    <name type="scientific">Liquidambar formosana</name>
    <name type="common">Formosan gum</name>
    <dbReference type="NCBI Taxonomy" id="63359"/>
    <lineage>
        <taxon>Eukaryota</taxon>
        <taxon>Viridiplantae</taxon>
        <taxon>Streptophyta</taxon>
        <taxon>Embryophyta</taxon>
        <taxon>Tracheophyta</taxon>
        <taxon>Spermatophyta</taxon>
        <taxon>Magnoliopsida</taxon>
        <taxon>eudicotyledons</taxon>
        <taxon>Gunneridae</taxon>
        <taxon>Pentapetalae</taxon>
        <taxon>Saxifragales</taxon>
        <taxon>Altingiaceae</taxon>
        <taxon>Liquidambar</taxon>
    </lineage>
</organism>
<dbReference type="PROSITE" id="PS50181">
    <property type="entry name" value="FBOX"/>
    <property type="match status" value="1"/>
</dbReference>
<feature type="domain" description="F-box" evidence="1">
    <location>
        <begin position="1"/>
        <end position="44"/>
    </location>
</feature>
<dbReference type="AlphaFoldDB" id="A0AAP0RYY5"/>
<gene>
    <name evidence="2" type="ORF">L1049_016206</name>
</gene>
<dbReference type="Pfam" id="PF07734">
    <property type="entry name" value="FBA_1"/>
    <property type="match status" value="1"/>
</dbReference>
<sequence>MPSLPTEIIVDILARLPVKTLIRFKCVCKSWRSLIADPHFVQEHLDRATKDADTHRRRLLLSTFPLQSINYEAADEDIDAAVMFDFPLKIPNRKAEIVGSCNGLICLLVDSDSIILWNPSTRDAKELPKPYAVTDDNKLSYGFGFDSGIDDYKLVRVARPATSSDFDKTIVEVFVLKTNFWRRIDVDPNIVLYGPGNLLNGVLHWFVEREIDQDLLGAIVSFDLAAEKFDEVLLLPDPDVVNISIRDFRVLGEYPSIVCSNFDDYVEIWVMKEYGVKASWTKVVTIESETAPIYEDWVAALWFSKNDEVLIDVDGKILAMYNPKEKTRRNLMVHGDCAWFETFMYVESLVSPFCNDGSR</sequence>
<dbReference type="InterPro" id="IPR006527">
    <property type="entry name" value="F-box-assoc_dom_typ1"/>
</dbReference>
<dbReference type="CDD" id="cd22157">
    <property type="entry name" value="F-box_AtFBW1-like"/>
    <property type="match status" value="1"/>
</dbReference>
<dbReference type="Pfam" id="PF00646">
    <property type="entry name" value="F-box"/>
    <property type="match status" value="1"/>
</dbReference>
<dbReference type="EMBL" id="JBBPBK010000003">
    <property type="protein sequence ID" value="KAK9287766.1"/>
    <property type="molecule type" value="Genomic_DNA"/>
</dbReference>
<reference evidence="2 3" key="1">
    <citation type="journal article" date="2024" name="Plant J.">
        <title>Genome sequences and population genomics reveal climatic adaptation and genomic divergence between two closely related sweetgum species.</title>
        <authorList>
            <person name="Xu W.Q."/>
            <person name="Ren C.Q."/>
            <person name="Zhang X.Y."/>
            <person name="Comes H.P."/>
            <person name="Liu X.H."/>
            <person name="Li Y.G."/>
            <person name="Kettle C.J."/>
            <person name="Jalonen R."/>
            <person name="Gaisberger H."/>
            <person name="Ma Y.Z."/>
            <person name="Qiu Y.X."/>
        </authorList>
    </citation>
    <scope>NUCLEOTIDE SEQUENCE [LARGE SCALE GENOMIC DNA]</scope>
    <source>
        <strain evidence="2">Hangzhou</strain>
    </source>
</reference>
<dbReference type="PANTHER" id="PTHR31672">
    <property type="entry name" value="BNACNNG10540D PROTEIN"/>
    <property type="match status" value="1"/>
</dbReference>
<dbReference type="SUPFAM" id="SSF81383">
    <property type="entry name" value="F-box domain"/>
    <property type="match status" value="1"/>
</dbReference>
<dbReference type="InterPro" id="IPR017451">
    <property type="entry name" value="F-box-assoc_interact_dom"/>
</dbReference>
<evidence type="ECO:0000259" key="1">
    <source>
        <dbReference type="PROSITE" id="PS50181"/>
    </source>
</evidence>
<comment type="caution">
    <text evidence="2">The sequence shown here is derived from an EMBL/GenBank/DDBJ whole genome shotgun (WGS) entry which is preliminary data.</text>
</comment>
<protein>
    <recommendedName>
        <fullName evidence="1">F-box domain-containing protein</fullName>
    </recommendedName>
</protein>